<dbReference type="SUPFAM" id="SSF48179">
    <property type="entry name" value="6-phosphogluconate dehydrogenase C-terminal domain-like"/>
    <property type="match status" value="1"/>
</dbReference>
<dbReference type="SUPFAM" id="SSF51735">
    <property type="entry name" value="NAD(P)-binding Rossmann-fold domains"/>
    <property type="match status" value="1"/>
</dbReference>
<dbReference type="Gene3D" id="1.10.1040.10">
    <property type="entry name" value="N-(1-d-carboxylethyl)-l-norvaline Dehydrogenase, domain 2"/>
    <property type="match status" value="1"/>
</dbReference>
<evidence type="ECO:0000259" key="2">
    <source>
        <dbReference type="Pfam" id="PF01232"/>
    </source>
</evidence>
<dbReference type="RefSeq" id="XP_009827822.1">
    <property type="nucleotide sequence ID" value="XM_009829520.1"/>
</dbReference>
<dbReference type="Pfam" id="PF01232">
    <property type="entry name" value="Mannitol_dh"/>
    <property type="match status" value="1"/>
</dbReference>
<dbReference type="InterPro" id="IPR008927">
    <property type="entry name" value="6-PGluconate_DH-like_C_sf"/>
</dbReference>
<dbReference type="GO" id="GO:0016616">
    <property type="term" value="F:oxidoreductase activity, acting on the CH-OH group of donors, NAD or NADP as acceptor"/>
    <property type="evidence" value="ECO:0007669"/>
    <property type="project" value="TreeGrafter"/>
</dbReference>
<feature type="domain" description="Mannitol dehydrogenase N-terminal" evidence="2">
    <location>
        <begin position="13"/>
        <end position="187"/>
    </location>
</feature>
<accession>W4GTE3</accession>
<dbReference type="AlphaFoldDB" id="W4GTE3"/>
<dbReference type="SUPFAM" id="SSF51556">
    <property type="entry name" value="Metallo-dependent hydrolases"/>
    <property type="match status" value="1"/>
</dbReference>
<dbReference type="InterPro" id="IPR050988">
    <property type="entry name" value="Mannitol_DH/Oxidoreductase"/>
</dbReference>
<gene>
    <name evidence="3" type="ORF">H257_04874</name>
</gene>
<dbReference type="EMBL" id="KI913122">
    <property type="protein sequence ID" value="ETV82153.1"/>
    <property type="molecule type" value="Genomic_DNA"/>
</dbReference>
<dbReference type="Gene3D" id="1.10.2020.10">
    <property type="entry name" value="uronate isomerase, domain 2, chain A"/>
    <property type="match status" value="1"/>
</dbReference>
<dbReference type="OrthoDB" id="418169at2759"/>
<name>W4GTE3_APHAT</name>
<dbReference type="PANTHER" id="PTHR43362:SF1">
    <property type="entry name" value="MANNITOL DEHYDROGENASE 2-RELATED"/>
    <property type="match status" value="1"/>
</dbReference>
<evidence type="ECO:0000313" key="3">
    <source>
        <dbReference type="EMBL" id="ETV82153.1"/>
    </source>
</evidence>
<evidence type="ECO:0000256" key="1">
    <source>
        <dbReference type="ARBA" id="ARBA00023002"/>
    </source>
</evidence>
<keyword evidence="1" id="KW-0560">Oxidoreductase</keyword>
<protein>
    <recommendedName>
        <fullName evidence="2">Mannitol dehydrogenase N-terminal domain-containing protein</fullName>
    </recommendedName>
</protein>
<organism evidence="3">
    <name type="scientific">Aphanomyces astaci</name>
    <name type="common">Crayfish plague agent</name>
    <dbReference type="NCBI Taxonomy" id="112090"/>
    <lineage>
        <taxon>Eukaryota</taxon>
        <taxon>Sar</taxon>
        <taxon>Stramenopiles</taxon>
        <taxon>Oomycota</taxon>
        <taxon>Saprolegniomycetes</taxon>
        <taxon>Saprolegniales</taxon>
        <taxon>Verrucalvaceae</taxon>
        <taxon>Aphanomyces</taxon>
    </lineage>
</organism>
<dbReference type="InterPro" id="IPR013131">
    <property type="entry name" value="Mannitol_DH_N"/>
</dbReference>
<sequence length="914" mass="100954">MTATTTTTTQVDAVCFGSGRFLRAVLVPVWRHVNLNVVVLQTRGDDFVKQCTLDNLQYEVDTVERDGSVSTQEVQLAGVASLGVAAQKAAFFGRIPELTHLRYVGVGVTEAGIHPSSQAMKDLAAFLVALVEYFPDKCISVINTDNLAANGDLIRSIVLELVPPALQPLVASHVTFHNSMVDRITASRPSNSMVPYTEPLPPKALVIEDLTGQLPLAWGSIPGVQLRTQPNALTQDHLLKLGIANATHTAMVYALALSRLPTTAAAPPVVFTYLDGLVQKDLAPGLLTHGLSYGVIQEVYKDWIHRLKHKYFGMDTFFVAQNAWTKYTIRLLATIAPHVQANPTYMPSIYFTFATACLLRFLTPISHGGGIVTARGKQFLGQMDHVLRSGNGPTKWTYATGLSADVATGAYDFRDDEAGEVPSLLREASASGSVEATTNMMRTLLRRWGGYDDADDRWRTFAANVAAMYRRFITVPPTSVLDVLTELVAQSTEALKDELAIAAYVADSVASTWAIDVHTHLFPPSHDTLMLWGIDALLTYHYLVAEYLMTAPVAPETFLAWPKTKQADAIWTHLFVDRSPLSEACQGVVTTLNLLGLSALVKTRDLPAIRAWFATQEPNAYVDLVFRLAKIRYVVMTNIPFDPQEASYWTNQTPYNARQFRTALRVDQLLLGDWASLGPALDLQHLPHTLAGVTQYLESWVDILRPEYFMASVPATFALRESAAADPLAIQPDGAMLLQHVLLPLAQSRRLPVALKFGAVRQLNPRLSIAGDGVAVTDVSILSRLAKQNPNVKFLATYLSRVNQHEVTVVANKFANVHIYGCWWYCNNPSIIAEMTRLRLEILGTGFTAQHSDARVLDQLLYKWRHFRGVLTDVLVPLYTQLHRNGWPVTALAIDRDVGTLLGHGYEEFLHKQL</sequence>
<dbReference type="Gene3D" id="3.20.20.140">
    <property type="entry name" value="Metal-dependent hydrolases"/>
    <property type="match status" value="1"/>
</dbReference>
<dbReference type="InterPro" id="IPR036291">
    <property type="entry name" value="NAD(P)-bd_dom_sf"/>
</dbReference>
<reference evidence="3" key="1">
    <citation type="submission" date="2013-12" db="EMBL/GenBank/DDBJ databases">
        <title>The Genome Sequence of Aphanomyces astaci APO3.</title>
        <authorList>
            <consortium name="The Broad Institute Genomics Platform"/>
            <person name="Russ C."/>
            <person name="Tyler B."/>
            <person name="van West P."/>
            <person name="Dieguez-Uribeondo J."/>
            <person name="Young S.K."/>
            <person name="Zeng Q."/>
            <person name="Gargeya S."/>
            <person name="Fitzgerald M."/>
            <person name="Abouelleil A."/>
            <person name="Alvarado L."/>
            <person name="Chapman S.B."/>
            <person name="Gainer-Dewar J."/>
            <person name="Goldberg J."/>
            <person name="Griggs A."/>
            <person name="Gujja S."/>
            <person name="Hansen M."/>
            <person name="Howarth C."/>
            <person name="Imamovic A."/>
            <person name="Ireland A."/>
            <person name="Larimer J."/>
            <person name="McCowan C."/>
            <person name="Murphy C."/>
            <person name="Pearson M."/>
            <person name="Poon T.W."/>
            <person name="Priest M."/>
            <person name="Roberts A."/>
            <person name="Saif S."/>
            <person name="Shea T."/>
            <person name="Sykes S."/>
            <person name="Wortman J."/>
            <person name="Nusbaum C."/>
            <person name="Birren B."/>
        </authorList>
    </citation>
    <scope>NUCLEOTIDE SEQUENCE [LARGE SCALE GENOMIC DNA]</scope>
    <source>
        <strain evidence="3">APO3</strain>
    </source>
</reference>
<dbReference type="InterPro" id="IPR032466">
    <property type="entry name" value="Metal_Hydrolase"/>
</dbReference>
<dbReference type="InterPro" id="IPR013328">
    <property type="entry name" value="6PGD_dom2"/>
</dbReference>
<dbReference type="PANTHER" id="PTHR43362">
    <property type="entry name" value="MANNITOL DEHYDROGENASE DSF1-RELATED"/>
    <property type="match status" value="1"/>
</dbReference>
<dbReference type="VEuPathDB" id="FungiDB:H257_04874"/>
<proteinExistence type="predicted"/>
<dbReference type="Gene3D" id="3.40.50.720">
    <property type="entry name" value="NAD(P)-binding Rossmann-like Domain"/>
    <property type="match status" value="1"/>
</dbReference>
<dbReference type="GeneID" id="20806870"/>